<reference evidence="5 6" key="1">
    <citation type="journal article" date="2018" name="PLoS ONE">
        <title>The draft genome of Kipferlia bialata reveals reductive genome evolution in fornicate parasites.</title>
        <authorList>
            <person name="Tanifuji G."/>
            <person name="Takabayashi S."/>
            <person name="Kume K."/>
            <person name="Takagi M."/>
            <person name="Nakayama T."/>
            <person name="Kamikawa R."/>
            <person name="Inagaki Y."/>
            <person name="Hashimoto T."/>
        </authorList>
    </citation>
    <scope>NUCLEOTIDE SEQUENCE [LARGE SCALE GENOMIC DNA]</scope>
    <source>
        <strain evidence="5">NY0173</strain>
    </source>
</reference>
<dbReference type="PANTHER" id="PTHR47981:SF39">
    <property type="entry name" value="RAS-RELATED PROTEIN RAB"/>
    <property type="match status" value="1"/>
</dbReference>
<evidence type="ECO:0000256" key="3">
    <source>
        <dbReference type="ARBA" id="ARBA00023134"/>
    </source>
</evidence>
<dbReference type="EMBL" id="BDIP01002619">
    <property type="protein sequence ID" value="GIQ86570.1"/>
    <property type="molecule type" value="Genomic_DNA"/>
</dbReference>
<dbReference type="InterPro" id="IPR027417">
    <property type="entry name" value="P-loop_NTPase"/>
</dbReference>
<evidence type="ECO:0000256" key="4">
    <source>
        <dbReference type="SAM" id="MobiDB-lite"/>
    </source>
</evidence>
<comment type="similarity">
    <text evidence="1">Belongs to the small GTPase superfamily. Rab family.</text>
</comment>
<keyword evidence="2" id="KW-0547">Nucleotide-binding</keyword>
<dbReference type="Gene3D" id="3.40.50.300">
    <property type="entry name" value="P-loop containing nucleotide triphosphate hydrolases"/>
    <property type="match status" value="1"/>
</dbReference>
<evidence type="ECO:0000256" key="2">
    <source>
        <dbReference type="ARBA" id="ARBA00022741"/>
    </source>
</evidence>
<keyword evidence="3" id="KW-0342">GTP-binding</keyword>
<dbReference type="GO" id="GO:0090385">
    <property type="term" value="P:phagosome-lysosome fusion"/>
    <property type="evidence" value="ECO:0007669"/>
    <property type="project" value="TreeGrafter"/>
</dbReference>
<name>A0A9K3D1K2_9EUKA</name>
<protein>
    <submittedName>
        <fullName evidence="5">Small GTPase superfamily, Rab type</fullName>
    </submittedName>
</protein>
<dbReference type="SMART" id="SM00175">
    <property type="entry name" value="RAB"/>
    <property type="match status" value="1"/>
</dbReference>
<dbReference type="GO" id="GO:0045335">
    <property type="term" value="C:phagocytic vesicle"/>
    <property type="evidence" value="ECO:0007669"/>
    <property type="project" value="TreeGrafter"/>
</dbReference>
<dbReference type="PANTHER" id="PTHR47981">
    <property type="entry name" value="RAB FAMILY"/>
    <property type="match status" value="1"/>
</dbReference>
<proteinExistence type="inferred from homology"/>
<evidence type="ECO:0000313" key="5">
    <source>
        <dbReference type="EMBL" id="GIQ86570.1"/>
    </source>
</evidence>
<dbReference type="GO" id="GO:0003924">
    <property type="term" value="F:GTPase activity"/>
    <property type="evidence" value="ECO:0007669"/>
    <property type="project" value="InterPro"/>
</dbReference>
<comment type="caution">
    <text evidence="5">The sequence shown here is derived from an EMBL/GenBank/DDBJ whole genome shotgun (WGS) entry which is preliminary data.</text>
</comment>
<evidence type="ECO:0000256" key="1">
    <source>
        <dbReference type="ARBA" id="ARBA00006270"/>
    </source>
</evidence>
<dbReference type="SUPFAM" id="SSF52540">
    <property type="entry name" value="P-loop containing nucleoside triphosphate hydrolases"/>
    <property type="match status" value="1"/>
</dbReference>
<dbReference type="Pfam" id="PF00071">
    <property type="entry name" value="Ras"/>
    <property type="match status" value="1"/>
</dbReference>
<keyword evidence="6" id="KW-1185">Reference proteome</keyword>
<dbReference type="Proteomes" id="UP000265618">
    <property type="component" value="Unassembled WGS sequence"/>
</dbReference>
<dbReference type="GO" id="GO:0005525">
    <property type="term" value="F:GTP binding"/>
    <property type="evidence" value="ECO:0007669"/>
    <property type="project" value="UniProtKB-KW"/>
</dbReference>
<dbReference type="InterPro" id="IPR001806">
    <property type="entry name" value="Small_GTPase"/>
</dbReference>
<dbReference type="GO" id="GO:0008333">
    <property type="term" value="P:endosome to lysosome transport"/>
    <property type="evidence" value="ECO:0007669"/>
    <property type="project" value="TreeGrafter"/>
</dbReference>
<accession>A0A9K3D1K2</accession>
<organism evidence="5 6">
    <name type="scientific">Kipferlia bialata</name>
    <dbReference type="NCBI Taxonomy" id="797122"/>
    <lineage>
        <taxon>Eukaryota</taxon>
        <taxon>Metamonada</taxon>
        <taxon>Carpediemonas-like organisms</taxon>
        <taxon>Kipferlia</taxon>
    </lineage>
</organism>
<dbReference type="GO" id="GO:0005770">
    <property type="term" value="C:late endosome"/>
    <property type="evidence" value="ECO:0007669"/>
    <property type="project" value="TreeGrafter"/>
</dbReference>
<feature type="non-terminal residue" evidence="5">
    <location>
        <position position="1"/>
    </location>
</feature>
<dbReference type="PROSITE" id="PS51419">
    <property type="entry name" value="RAB"/>
    <property type="match status" value="1"/>
</dbReference>
<evidence type="ECO:0000313" key="6">
    <source>
        <dbReference type="Proteomes" id="UP000265618"/>
    </source>
</evidence>
<feature type="region of interest" description="Disordered" evidence="4">
    <location>
        <begin position="112"/>
        <end position="145"/>
    </location>
</feature>
<gene>
    <name evidence="5" type="ORF">KIPB_008448</name>
</gene>
<sequence length="145" mass="15558">MTRAFYKGGRGALVVGDLAAVNMLGPVADWKADLDKKACSPHREPLPAVLLANKVDLPDVQLDAEGLNDFAQLHRFTRWFDTSAKTGYHLTEALEALCVSILDLECQATDRDTSTVESDDENEGTVDPSAPSGSELSMDSKGCGC</sequence>
<dbReference type="GO" id="GO:0005764">
    <property type="term" value="C:lysosome"/>
    <property type="evidence" value="ECO:0007669"/>
    <property type="project" value="TreeGrafter"/>
</dbReference>
<dbReference type="AlphaFoldDB" id="A0A9K3D1K2"/>
<dbReference type="OrthoDB" id="245989at2759"/>